<dbReference type="Proteomes" id="UP000056209">
    <property type="component" value="Unassembled WGS sequence"/>
</dbReference>
<dbReference type="AlphaFoldDB" id="A0A124BSC7"/>
<sequence>MPRGKHWNPSLIEPCRGCGQREGRPVQSANGYLCSTCHQDEINYSAAKAEITEALSPILNELLDVWEDNPTMRRDHASLNELFSEGLAQIGAQILLERAARRPRRR</sequence>
<gene>
    <name evidence="1" type="ORF">DEIGR_400045</name>
</gene>
<organism evidence="1 2">
    <name type="scientific">Deinococcus grandis</name>
    <dbReference type="NCBI Taxonomy" id="57498"/>
    <lineage>
        <taxon>Bacteria</taxon>
        <taxon>Thermotogati</taxon>
        <taxon>Deinococcota</taxon>
        <taxon>Deinococci</taxon>
        <taxon>Deinococcales</taxon>
        <taxon>Deinococcaceae</taxon>
        <taxon>Deinococcus</taxon>
    </lineage>
</organism>
<keyword evidence="2" id="KW-1185">Reference proteome</keyword>
<accession>A0A124BSC7</accession>
<proteinExistence type="predicted"/>
<reference evidence="2" key="1">
    <citation type="submission" date="2015-11" db="EMBL/GenBank/DDBJ databases">
        <title>Draft Genome Sequence of the Radioresistant Bacterium Deinococcus grandis, Isolated from Freshwater Fish in Japan.</title>
        <authorList>
            <person name="Satoh K."/>
            <person name="Onodera T."/>
            <person name="Omoso K."/>
            <person name="Takeda-Yano K."/>
            <person name="Katayama T."/>
            <person name="Oono Y."/>
            <person name="Narumi I."/>
        </authorList>
    </citation>
    <scope>NUCLEOTIDE SEQUENCE [LARGE SCALE GENOMIC DNA]</scope>
    <source>
        <strain evidence="2">ATCC 43672</strain>
    </source>
</reference>
<comment type="caution">
    <text evidence="1">The sequence shown here is derived from an EMBL/GenBank/DDBJ whole genome shotgun (WGS) entry which is preliminary data.</text>
</comment>
<dbReference type="EMBL" id="BCMS01000006">
    <property type="protein sequence ID" value="GAQ23912.1"/>
    <property type="molecule type" value="Genomic_DNA"/>
</dbReference>
<evidence type="ECO:0000313" key="1">
    <source>
        <dbReference type="EMBL" id="GAQ23912.1"/>
    </source>
</evidence>
<evidence type="ECO:0000313" key="2">
    <source>
        <dbReference type="Proteomes" id="UP000056209"/>
    </source>
</evidence>
<protein>
    <submittedName>
        <fullName evidence="1">Uncharacterized protein</fullName>
    </submittedName>
</protein>
<name>A0A124BSC7_9DEIO</name>
<dbReference type="RefSeq" id="WP_058980072.1">
    <property type="nucleotide sequence ID" value="NZ_BCMS01000006.1"/>
</dbReference>